<name>A0A1R3K791_9ROSI</name>
<proteinExistence type="inferred from homology"/>
<feature type="chain" id="PRO_5012842431" evidence="6">
    <location>
        <begin position="26"/>
        <end position="86"/>
    </location>
</feature>
<sequence>MASSSSKHLVVSLLVFVLLFSLSVAGLHEDLGHKKEGEKAKGCHLAGRCGSRADCRQPCAALGRNPYAVKCVSFPGGGNHCCCIDS</sequence>
<dbReference type="GO" id="GO:0031640">
    <property type="term" value="P:killing of cells of another organism"/>
    <property type="evidence" value="ECO:0007669"/>
    <property type="project" value="UniProtKB-KW"/>
</dbReference>
<evidence type="ECO:0000256" key="3">
    <source>
        <dbReference type="ARBA" id="ARBA00022577"/>
    </source>
</evidence>
<dbReference type="EMBL" id="AWUE01014579">
    <property type="protein sequence ID" value="OMP02858.1"/>
    <property type="molecule type" value="Genomic_DNA"/>
</dbReference>
<protein>
    <submittedName>
        <fullName evidence="7">Uncharacterized protein</fullName>
    </submittedName>
</protein>
<evidence type="ECO:0000256" key="2">
    <source>
        <dbReference type="ARBA" id="ARBA00022529"/>
    </source>
</evidence>
<keyword evidence="3" id="KW-0295">Fungicide</keyword>
<evidence type="ECO:0000256" key="5">
    <source>
        <dbReference type="ARBA" id="ARBA00023157"/>
    </source>
</evidence>
<dbReference type="GO" id="GO:0050832">
    <property type="term" value="P:defense response to fungus"/>
    <property type="evidence" value="ECO:0007669"/>
    <property type="project" value="UniProtKB-KW"/>
</dbReference>
<evidence type="ECO:0000256" key="4">
    <source>
        <dbReference type="ARBA" id="ARBA00022821"/>
    </source>
</evidence>
<evidence type="ECO:0000256" key="6">
    <source>
        <dbReference type="SAM" id="SignalP"/>
    </source>
</evidence>
<keyword evidence="5" id="KW-1015">Disulfide bond</keyword>
<keyword evidence="2" id="KW-0929">Antimicrobial</keyword>
<comment type="similarity">
    <text evidence="1">Belongs to the DEFL family.</text>
</comment>
<dbReference type="AlphaFoldDB" id="A0A1R3K791"/>
<comment type="caution">
    <text evidence="7">The sequence shown here is derived from an EMBL/GenBank/DDBJ whole genome shotgun (WGS) entry which is preliminary data.</text>
</comment>
<dbReference type="Proteomes" id="UP000187203">
    <property type="component" value="Unassembled WGS sequence"/>
</dbReference>
<organism evidence="7 8">
    <name type="scientific">Corchorus olitorius</name>
    <dbReference type="NCBI Taxonomy" id="93759"/>
    <lineage>
        <taxon>Eukaryota</taxon>
        <taxon>Viridiplantae</taxon>
        <taxon>Streptophyta</taxon>
        <taxon>Embryophyta</taxon>
        <taxon>Tracheophyta</taxon>
        <taxon>Spermatophyta</taxon>
        <taxon>Magnoliopsida</taxon>
        <taxon>eudicotyledons</taxon>
        <taxon>Gunneridae</taxon>
        <taxon>Pentapetalae</taxon>
        <taxon>rosids</taxon>
        <taxon>malvids</taxon>
        <taxon>Malvales</taxon>
        <taxon>Malvaceae</taxon>
        <taxon>Grewioideae</taxon>
        <taxon>Apeibeae</taxon>
        <taxon>Corchorus</taxon>
    </lineage>
</organism>
<evidence type="ECO:0000313" key="8">
    <source>
        <dbReference type="Proteomes" id="UP000187203"/>
    </source>
</evidence>
<dbReference type="PANTHER" id="PTHR48224:SF1">
    <property type="entry name" value="DEFENSIN-LIKE PROTEIN 270"/>
    <property type="match status" value="1"/>
</dbReference>
<dbReference type="Pfam" id="PF25052">
    <property type="entry name" value="AtDEF-like"/>
    <property type="match status" value="1"/>
</dbReference>
<keyword evidence="6" id="KW-0732">Signal</keyword>
<feature type="signal peptide" evidence="6">
    <location>
        <begin position="1"/>
        <end position="25"/>
    </location>
</feature>
<reference evidence="8" key="1">
    <citation type="submission" date="2013-09" db="EMBL/GenBank/DDBJ databases">
        <title>Corchorus olitorius genome sequencing.</title>
        <authorList>
            <person name="Alam M."/>
            <person name="Haque M.S."/>
            <person name="Islam M.S."/>
            <person name="Emdad E.M."/>
            <person name="Islam M.M."/>
            <person name="Ahmed B."/>
            <person name="Halim A."/>
            <person name="Hossen Q.M.M."/>
            <person name="Hossain M.Z."/>
            <person name="Ahmed R."/>
            <person name="Khan M.M."/>
            <person name="Islam R."/>
            <person name="Rashid M.M."/>
            <person name="Khan S.A."/>
            <person name="Rahman M.S."/>
            <person name="Alam M."/>
            <person name="Yahiya A.S."/>
            <person name="Khan M.S."/>
            <person name="Azam M.S."/>
            <person name="Haque T."/>
            <person name="Lashkar M.Z.H."/>
            <person name="Akhand A.I."/>
            <person name="Morshed G."/>
            <person name="Roy S."/>
            <person name="Uddin K.S."/>
            <person name="Rabeya T."/>
            <person name="Hossain A.S."/>
            <person name="Chowdhury A."/>
            <person name="Snigdha A.R."/>
            <person name="Mortoza M.S."/>
            <person name="Matin S.A."/>
            <person name="Hoque S.M.E."/>
            <person name="Islam M.K."/>
            <person name="Roy D.K."/>
            <person name="Haider R."/>
            <person name="Moosa M.M."/>
            <person name="Elias S.M."/>
            <person name="Hasan A.M."/>
            <person name="Jahan S."/>
            <person name="Shafiuddin M."/>
            <person name="Mahmood N."/>
            <person name="Shommy N.S."/>
        </authorList>
    </citation>
    <scope>NUCLEOTIDE SEQUENCE [LARGE SCALE GENOMIC DNA]</scope>
    <source>
        <strain evidence="8">cv. O-4</strain>
    </source>
</reference>
<keyword evidence="4" id="KW-0611">Plant defense</keyword>
<gene>
    <name evidence="7" type="ORF">COLO4_10769</name>
</gene>
<dbReference type="OrthoDB" id="932285at2759"/>
<dbReference type="PANTHER" id="PTHR48224">
    <property type="entry name" value="DEFENSIN-LIKE PROTEIN 270-RELATED"/>
    <property type="match status" value="1"/>
</dbReference>
<dbReference type="InterPro" id="IPR010851">
    <property type="entry name" value="DEFL"/>
</dbReference>
<keyword evidence="8" id="KW-1185">Reference proteome</keyword>
<accession>A0A1R3K791</accession>
<evidence type="ECO:0000313" key="7">
    <source>
        <dbReference type="EMBL" id="OMP02858.1"/>
    </source>
</evidence>
<evidence type="ECO:0000256" key="1">
    <source>
        <dbReference type="ARBA" id="ARBA00006722"/>
    </source>
</evidence>